<proteinExistence type="predicted"/>
<name>A0ABV4XKE8_9CYAN</name>
<dbReference type="RefSeq" id="WP_413261249.1">
    <property type="nucleotide sequence ID" value="NZ_JBHFNR010000014.1"/>
</dbReference>
<evidence type="ECO:0000313" key="1">
    <source>
        <dbReference type="EMBL" id="MFB2891572.1"/>
    </source>
</evidence>
<organism evidence="1 2">
    <name type="scientific">Floridaenema flaviceps BLCC-F50</name>
    <dbReference type="NCBI Taxonomy" id="3153642"/>
    <lineage>
        <taxon>Bacteria</taxon>
        <taxon>Bacillati</taxon>
        <taxon>Cyanobacteriota</taxon>
        <taxon>Cyanophyceae</taxon>
        <taxon>Oscillatoriophycideae</taxon>
        <taxon>Aerosakkonematales</taxon>
        <taxon>Aerosakkonemataceae</taxon>
        <taxon>Floridanema</taxon>
        <taxon>Floridanema flaviceps</taxon>
    </lineage>
</organism>
<comment type="caution">
    <text evidence="1">The sequence shown here is derived from an EMBL/GenBank/DDBJ whole genome shotgun (WGS) entry which is preliminary data.</text>
</comment>
<dbReference type="Proteomes" id="UP001576784">
    <property type="component" value="Unassembled WGS sequence"/>
</dbReference>
<reference evidence="1 2" key="1">
    <citation type="submission" date="2024-09" db="EMBL/GenBank/DDBJ databases">
        <title>Floridaenema gen nov. (Aerosakkonemataceae, Aerosakkonematales ord. nov., Cyanobacteria) from benthic tropical and subtropical fresh waters, with the description of four new species.</title>
        <authorList>
            <person name="Moretto J.A."/>
            <person name="Berthold D.E."/>
            <person name="Lefler F.W."/>
            <person name="Huang I.-S."/>
            <person name="Laughinghouse H. IV."/>
        </authorList>
    </citation>
    <scope>NUCLEOTIDE SEQUENCE [LARGE SCALE GENOMIC DNA]</scope>
    <source>
        <strain evidence="1 2">BLCC-F50</strain>
    </source>
</reference>
<protein>
    <submittedName>
        <fullName evidence="1">Uncharacterized protein</fullName>
    </submittedName>
</protein>
<dbReference type="EMBL" id="JBHFNR010000014">
    <property type="protein sequence ID" value="MFB2891572.1"/>
    <property type="molecule type" value="Genomic_DNA"/>
</dbReference>
<keyword evidence="2" id="KW-1185">Reference proteome</keyword>
<gene>
    <name evidence="1" type="ORF">ACE1CI_01370</name>
</gene>
<evidence type="ECO:0000313" key="2">
    <source>
        <dbReference type="Proteomes" id="UP001576784"/>
    </source>
</evidence>
<sequence>MADLSNIPVHLLSSEHYRQMMVRDGDRRYREWHGEYLRHQNQFLNDHKNRVQEIEDLRKEIYADHKRRSQESRQEFLRYQNKLLDEMRRCYND</sequence>
<accession>A0ABV4XKE8</accession>